<evidence type="ECO:0000259" key="3">
    <source>
        <dbReference type="Pfam" id="PF07687"/>
    </source>
</evidence>
<reference evidence="4 5" key="1">
    <citation type="submission" date="2019-09" db="EMBL/GenBank/DDBJ databases">
        <authorList>
            <person name="Chandra G."/>
            <person name="Truman W A."/>
        </authorList>
    </citation>
    <scope>NUCLEOTIDE SEQUENCE [LARGE SCALE GENOMIC DNA]</scope>
    <source>
        <strain evidence="4">PS833</strain>
    </source>
</reference>
<dbReference type="InterPro" id="IPR011650">
    <property type="entry name" value="Peptidase_M20_dimer"/>
</dbReference>
<evidence type="ECO:0000256" key="1">
    <source>
        <dbReference type="ARBA" id="ARBA00022801"/>
    </source>
</evidence>
<dbReference type="Gene3D" id="3.40.630.10">
    <property type="entry name" value="Zn peptidases"/>
    <property type="match status" value="1"/>
</dbReference>
<feature type="binding site" evidence="2">
    <location>
        <position position="410"/>
    </location>
    <ligand>
        <name>Mn(2+)</name>
        <dbReference type="ChEBI" id="CHEBI:29035"/>
        <label>2</label>
    </ligand>
</feature>
<dbReference type="AlphaFoldDB" id="A0A5E7A772"/>
<feature type="binding site" evidence="2">
    <location>
        <position position="137"/>
    </location>
    <ligand>
        <name>Mn(2+)</name>
        <dbReference type="ChEBI" id="CHEBI:29035"/>
        <label>2</label>
    </ligand>
</feature>
<keyword evidence="2" id="KW-0479">Metal-binding</keyword>
<dbReference type="InterPro" id="IPR002933">
    <property type="entry name" value="Peptidase_M20"/>
</dbReference>
<dbReference type="SUPFAM" id="SSF53187">
    <property type="entry name" value="Zn-dependent exopeptidases"/>
    <property type="match status" value="1"/>
</dbReference>
<gene>
    <name evidence="4" type="primary">hipO_1</name>
    <name evidence="4" type="ORF">PS833_00611</name>
</gene>
<dbReference type="InterPro" id="IPR036264">
    <property type="entry name" value="Bact_exopeptidase_dim_dom"/>
</dbReference>
<proteinExistence type="predicted"/>
<dbReference type="Proteomes" id="UP000409037">
    <property type="component" value="Unassembled WGS sequence"/>
</dbReference>
<organism evidence="4 5">
    <name type="scientific">Pseudomonas fluorescens</name>
    <dbReference type="NCBI Taxonomy" id="294"/>
    <lineage>
        <taxon>Bacteria</taxon>
        <taxon>Pseudomonadati</taxon>
        <taxon>Pseudomonadota</taxon>
        <taxon>Gammaproteobacteria</taxon>
        <taxon>Pseudomonadales</taxon>
        <taxon>Pseudomonadaceae</taxon>
        <taxon>Pseudomonas</taxon>
    </lineage>
</organism>
<comment type="cofactor">
    <cofactor evidence="2">
        <name>Mn(2+)</name>
        <dbReference type="ChEBI" id="CHEBI:29035"/>
    </cofactor>
    <text evidence="2">The Mn(2+) ion enhances activity.</text>
</comment>
<dbReference type="InterPro" id="IPR017439">
    <property type="entry name" value="Amidohydrolase"/>
</dbReference>
<dbReference type="PANTHER" id="PTHR11014">
    <property type="entry name" value="PEPTIDASE M20 FAMILY MEMBER"/>
    <property type="match status" value="1"/>
</dbReference>
<dbReference type="NCBIfam" id="TIGR01891">
    <property type="entry name" value="amidohydrolases"/>
    <property type="match status" value="1"/>
</dbReference>
<keyword evidence="2" id="KW-0464">Manganese</keyword>
<dbReference type="RefSeq" id="WP_150796521.1">
    <property type="nucleotide sequence ID" value="NZ_CABVHU010000001.1"/>
</dbReference>
<dbReference type="GO" id="GO:0046872">
    <property type="term" value="F:metal ion binding"/>
    <property type="evidence" value="ECO:0007669"/>
    <property type="project" value="UniProtKB-KW"/>
</dbReference>
<evidence type="ECO:0000313" key="4">
    <source>
        <dbReference type="EMBL" id="VVN74045.1"/>
    </source>
</evidence>
<dbReference type="Gene3D" id="3.30.70.360">
    <property type="match status" value="1"/>
</dbReference>
<keyword evidence="1 4" id="KW-0378">Hydrolase</keyword>
<dbReference type="OrthoDB" id="9777385at2"/>
<dbReference type="Pfam" id="PF01546">
    <property type="entry name" value="Peptidase_M20"/>
    <property type="match status" value="1"/>
</dbReference>
<dbReference type="SUPFAM" id="SSF55031">
    <property type="entry name" value="Bacterial exopeptidase dimerisation domain"/>
    <property type="match status" value="1"/>
</dbReference>
<dbReference type="EMBL" id="CABVHU010000001">
    <property type="protein sequence ID" value="VVN74045.1"/>
    <property type="molecule type" value="Genomic_DNA"/>
</dbReference>
<dbReference type="GO" id="GO:0047980">
    <property type="term" value="F:hippurate hydrolase activity"/>
    <property type="evidence" value="ECO:0007669"/>
    <property type="project" value="UniProtKB-EC"/>
</dbReference>
<feature type="binding site" evidence="2">
    <location>
        <position position="208"/>
    </location>
    <ligand>
        <name>Mn(2+)</name>
        <dbReference type="ChEBI" id="CHEBI:29035"/>
        <label>2</label>
    </ligand>
</feature>
<evidence type="ECO:0000256" key="2">
    <source>
        <dbReference type="PIRSR" id="PIRSR005962-1"/>
    </source>
</evidence>
<dbReference type="EC" id="3.5.1.32" evidence="4"/>
<dbReference type="PIRSF" id="PIRSF005962">
    <property type="entry name" value="Pept_M20D_amidohydro"/>
    <property type="match status" value="1"/>
</dbReference>
<feature type="binding site" evidence="2">
    <location>
        <position position="171"/>
    </location>
    <ligand>
        <name>Mn(2+)</name>
        <dbReference type="ChEBI" id="CHEBI:29035"/>
        <label>2</label>
    </ligand>
</feature>
<accession>A0A5E7A772</accession>
<name>A0A5E7A772_PSEFL</name>
<sequence length="443" mass="46678" precursor="true">MRTPSLPFAIALLSTFSAALCQASDFSWVDPAVASVNQEVIELRHTIHQNPELGNMEVKTSELVAQQLKALGLEVRTHIGKTGVVGVLKGGKPGPVVALRADMDALPVKEMTGLPFASTATGVRRGKTVPVMHACGHDTHTAMLLGAAKVLAQHRNEVAGTVVFLFQPAEEGAADVDEFQADAVIGAQAMIRDGALDSPKVEAIFGVHVMAGYPTGHLYYKSGTVLNSNDSFRITLTGQQTHGSAPWSGVDPIIAGENIIGGLQTLVSRRIDMTKGMGVISVGTVNAGSASNIIPETAELTGTIRTNNASIRDTILQKMPPLVNGIASAYETKANLLLVNIAPVTTNNPALTEAMVPALELAAPGKVERLESSLSPSEDFSFYAEKVPGLFVFLGATPADQDMQKVPNNHSPYFTADDATLATGVKAHVQFVLNYPGRAGEKS</sequence>
<feature type="domain" description="Peptidase M20 dimerisation" evidence="3">
    <location>
        <begin position="231"/>
        <end position="319"/>
    </location>
</feature>
<dbReference type="PANTHER" id="PTHR11014:SF63">
    <property type="entry name" value="METALLOPEPTIDASE, PUTATIVE (AFU_ORTHOLOGUE AFUA_6G09600)-RELATED"/>
    <property type="match status" value="1"/>
</dbReference>
<evidence type="ECO:0000313" key="5">
    <source>
        <dbReference type="Proteomes" id="UP000409037"/>
    </source>
</evidence>
<feature type="binding site" evidence="2">
    <location>
        <position position="135"/>
    </location>
    <ligand>
        <name>Mn(2+)</name>
        <dbReference type="ChEBI" id="CHEBI:29035"/>
        <label>2</label>
    </ligand>
</feature>
<protein>
    <submittedName>
        <fullName evidence="4">Hippurate hydrolase</fullName>
        <ecNumber evidence="4">3.5.1.32</ecNumber>
    </submittedName>
</protein>
<dbReference type="Pfam" id="PF07687">
    <property type="entry name" value="M20_dimer"/>
    <property type="match status" value="1"/>
</dbReference>